<dbReference type="Proteomes" id="UP000764837">
    <property type="component" value="Unassembled WGS sequence"/>
</dbReference>
<dbReference type="SUPFAM" id="SSF55729">
    <property type="entry name" value="Acyl-CoA N-acyltransferases (Nat)"/>
    <property type="match status" value="1"/>
</dbReference>
<dbReference type="Gene3D" id="3.40.630.30">
    <property type="match status" value="1"/>
</dbReference>
<keyword evidence="2" id="KW-1185">Reference proteome</keyword>
<comment type="caution">
    <text evidence="1">The sequence shown here is derived from an EMBL/GenBank/DDBJ whole genome shotgun (WGS) entry which is preliminary data.</text>
</comment>
<evidence type="ECO:0000313" key="1">
    <source>
        <dbReference type="EMBL" id="MBM7493173.1"/>
    </source>
</evidence>
<gene>
    <name evidence="1" type="ORF">JOD64_004395</name>
</gene>
<dbReference type="EMBL" id="JAFBBP010000001">
    <property type="protein sequence ID" value="MBM7493173.1"/>
    <property type="molecule type" value="Genomic_DNA"/>
</dbReference>
<protein>
    <submittedName>
        <fullName evidence="1">Uncharacterized protein</fullName>
    </submittedName>
</protein>
<organism evidence="1 2">
    <name type="scientific">Micromonospora luteifusca</name>
    <dbReference type="NCBI Taxonomy" id="709860"/>
    <lineage>
        <taxon>Bacteria</taxon>
        <taxon>Bacillati</taxon>
        <taxon>Actinomycetota</taxon>
        <taxon>Actinomycetes</taxon>
        <taxon>Micromonosporales</taxon>
        <taxon>Micromonosporaceae</taxon>
        <taxon>Micromonospora</taxon>
    </lineage>
</organism>
<name>A0ABS2LYA3_9ACTN</name>
<proteinExistence type="predicted"/>
<sequence length="59" mass="6505">MRACPARHGRPQRLYERHGYVVEGRHTAEFLIDGEFVDDLALAESLRPASDGASRPVAG</sequence>
<dbReference type="RefSeq" id="WP_204943922.1">
    <property type="nucleotide sequence ID" value="NZ_JAFBBP010000001.1"/>
</dbReference>
<accession>A0ABS2LYA3</accession>
<dbReference type="InterPro" id="IPR016181">
    <property type="entry name" value="Acyl_CoA_acyltransferase"/>
</dbReference>
<reference evidence="1 2" key="1">
    <citation type="submission" date="2021-01" db="EMBL/GenBank/DDBJ databases">
        <title>Sequencing the genomes of 1000 actinobacteria strains.</title>
        <authorList>
            <person name="Klenk H.-P."/>
        </authorList>
    </citation>
    <scope>NUCLEOTIDE SEQUENCE [LARGE SCALE GENOMIC DNA]</scope>
    <source>
        <strain evidence="1 2">DSM 100204</strain>
    </source>
</reference>
<evidence type="ECO:0000313" key="2">
    <source>
        <dbReference type="Proteomes" id="UP000764837"/>
    </source>
</evidence>